<name>A0A3N4IA37_ASCIM</name>
<dbReference type="AlphaFoldDB" id="A0A3N4IA37"/>
<sequence>MADLFLSKPRWKVPVRTVIPYRPPPSFEYESPYTVVPPYGGADSGRDMELEAEPRNRYPEEYRDFRSPSLASLARIQLLHDMRIRGHGARSYAEKIHYDENDFVCHFINDYLNDRLWKTCSPDRRHSFLRSDSRKDASKRDSPGQAFRKLLKATNAPYAIDLCWDVFFDPRLLDYARAVWNREEKKLFTKEELRHWGTLHDEEIRKERYSCLGSIGQYSPGNLRANFRGQTRCMNQSGWHTCPYVCWGNCCDTYCPVHERREEKRYQKQKMARDVEDARWILQKQPTYTTPQGYVDGAFYDDDEYVFDPRDFDEVEEEAHPYYYNEYEHDYTHTWDALIDNAIGTFRSKTGMVEPAYSSDSEDESEIEENHVSYYLSSGFSSPVLIGTPAYSDGWDEVESYFSGSGFSSLVVVPTGGVAYDYDSDDWSVVL</sequence>
<accession>A0A3N4IA37</accession>
<evidence type="ECO:0000313" key="2">
    <source>
        <dbReference type="Proteomes" id="UP000275078"/>
    </source>
</evidence>
<reference evidence="1 2" key="1">
    <citation type="journal article" date="2018" name="Nat. Ecol. Evol.">
        <title>Pezizomycetes genomes reveal the molecular basis of ectomycorrhizal truffle lifestyle.</title>
        <authorList>
            <person name="Murat C."/>
            <person name="Payen T."/>
            <person name="Noel B."/>
            <person name="Kuo A."/>
            <person name="Morin E."/>
            <person name="Chen J."/>
            <person name="Kohler A."/>
            <person name="Krizsan K."/>
            <person name="Balestrini R."/>
            <person name="Da Silva C."/>
            <person name="Montanini B."/>
            <person name="Hainaut M."/>
            <person name="Levati E."/>
            <person name="Barry K.W."/>
            <person name="Belfiori B."/>
            <person name="Cichocki N."/>
            <person name="Clum A."/>
            <person name="Dockter R.B."/>
            <person name="Fauchery L."/>
            <person name="Guy J."/>
            <person name="Iotti M."/>
            <person name="Le Tacon F."/>
            <person name="Lindquist E.A."/>
            <person name="Lipzen A."/>
            <person name="Malagnac F."/>
            <person name="Mello A."/>
            <person name="Molinier V."/>
            <person name="Miyauchi S."/>
            <person name="Poulain J."/>
            <person name="Riccioni C."/>
            <person name="Rubini A."/>
            <person name="Sitrit Y."/>
            <person name="Splivallo R."/>
            <person name="Traeger S."/>
            <person name="Wang M."/>
            <person name="Zifcakova L."/>
            <person name="Wipf D."/>
            <person name="Zambonelli A."/>
            <person name="Paolocci F."/>
            <person name="Nowrousian M."/>
            <person name="Ottonello S."/>
            <person name="Baldrian P."/>
            <person name="Spatafora J.W."/>
            <person name="Henrissat B."/>
            <person name="Nagy L.G."/>
            <person name="Aury J.M."/>
            <person name="Wincker P."/>
            <person name="Grigoriev I.V."/>
            <person name="Bonfante P."/>
            <person name="Martin F.M."/>
        </authorList>
    </citation>
    <scope>NUCLEOTIDE SEQUENCE [LARGE SCALE GENOMIC DNA]</scope>
    <source>
        <strain evidence="1 2">RN42</strain>
    </source>
</reference>
<dbReference type="Proteomes" id="UP000275078">
    <property type="component" value="Unassembled WGS sequence"/>
</dbReference>
<proteinExistence type="predicted"/>
<protein>
    <submittedName>
        <fullName evidence="1">Uncharacterized protein</fullName>
    </submittedName>
</protein>
<gene>
    <name evidence="1" type="ORF">BJ508DRAFT_363771</name>
</gene>
<organism evidence="1 2">
    <name type="scientific">Ascobolus immersus RN42</name>
    <dbReference type="NCBI Taxonomy" id="1160509"/>
    <lineage>
        <taxon>Eukaryota</taxon>
        <taxon>Fungi</taxon>
        <taxon>Dikarya</taxon>
        <taxon>Ascomycota</taxon>
        <taxon>Pezizomycotina</taxon>
        <taxon>Pezizomycetes</taxon>
        <taxon>Pezizales</taxon>
        <taxon>Ascobolaceae</taxon>
        <taxon>Ascobolus</taxon>
    </lineage>
</organism>
<evidence type="ECO:0000313" key="1">
    <source>
        <dbReference type="EMBL" id="RPA78614.1"/>
    </source>
</evidence>
<dbReference type="EMBL" id="ML119709">
    <property type="protein sequence ID" value="RPA78614.1"/>
    <property type="molecule type" value="Genomic_DNA"/>
</dbReference>
<keyword evidence="2" id="KW-1185">Reference proteome</keyword>